<reference evidence="1 2" key="1">
    <citation type="submission" date="2018-04" db="EMBL/GenBank/DDBJ databases">
        <title>Brenneria corticis sp.nov.</title>
        <authorList>
            <person name="Li Y."/>
        </authorList>
    </citation>
    <scope>NUCLEOTIDE SEQUENCE [LARGE SCALE GENOMIC DNA]</scope>
    <source>
        <strain evidence="1 2">LMG 27715</strain>
    </source>
</reference>
<name>A0A2U1TKX2_9GAMM</name>
<dbReference type="OrthoDB" id="6629090at2"/>
<evidence type="ECO:0000313" key="2">
    <source>
        <dbReference type="Proteomes" id="UP000245138"/>
    </source>
</evidence>
<protein>
    <submittedName>
        <fullName evidence="1">Uncharacterized protein</fullName>
    </submittedName>
</protein>
<dbReference type="Proteomes" id="UP000245138">
    <property type="component" value="Unassembled WGS sequence"/>
</dbReference>
<comment type="caution">
    <text evidence="1">The sequence shown here is derived from an EMBL/GenBank/DDBJ whole genome shotgun (WGS) entry which is preliminary data.</text>
</comment>
<keyword evidence="2" id="KW-1185">Reference proteome</keyword>
<gene>
    <name evidence="1" type="ORF">B4923_18195</name>
</gene>
<proteinExistence type="predicted"/>
<accession>A0A2U1TKX2</accession>
<sequence length="234" mass="26967">MSKRSEILDVNQAISAKYGIIYTEILGWVDLGHASGDDIRNLLSQMELGESRPDEFYHIHYEQSMFIRRKWIGTSKYSIWKIRRGRPLSERHSIVLAMMMKTGTAFESLQDSWPFSWTTDSGFSGEDLVSDLLGFYRAIHGRNYLYDLKPVSKSESIKRWDHYGPIGNFKNKGFRPLLFPDPSISANSRPYLGELPYFMKSIKPYFDFKSGNVFIANDSDIGIYLNGGRVYANQ</sequence>
<dbReference type="EMBL" id="QDKJ01000016">
    <property type="protein sequence ID" value="PWC10060.1"/>
    <property type="molecule type" value="Genomic_DNA"/>
</dbReference>
<evidence type="ECO:0000313" key="1">
    <source>
        <dbReference type="EMBL" id="PWC10060.1"/>
    </source>
</evidence>
<organism evidence="1 2">
    <name type="scientific">Brenneria roseae subsp. americana</name>
    <dbReference type="NCBI Taxonomy" id="1508507"/>
    <lineage>
        <taxon>Bacteria</taxon>
        <taxon>Pseudomonadati</taxon>
        <taxon>Pseudomonadota</taxon>
        <taxon>Gammaproteobacteria</taxon>
        <taxon>Enterobacterales</taxon>
        <taxon>Pectobacteriaceae</taxon>
        <taxon>Brenneria</taxon>
    </lineage>
</organism>
<dbReference type="AlphaFoldDB" id="A0A2U1TKX2"/>
<dbReference type="RefSeq" id="WP_109055779.1">
    <property type="nucleotide sequence ID" value="NZ_QDKJ01000016.1"/>
</dbReference>